<gene>
    <name evidence="2" type="ORF">Q3C12_33965</name>
</gene>
<feature type="compositionally biased region" description="Polar residues" evidence="1">
    <location>
        <begin position="290"/>
        <end position="299"/>
    </location>
</feature>
<name>A0ABT8VLZ3_9BACL</name>
<accession>A0ABT8VLZ3</accession>
<geneLocation type="plasmid" evidence="2">
    <name>pLPM_part_2</name>
</geneLocation>
<reference evidence="2" key="1">
    <citation type="submission" date="2023-07" db="EMBL/GenBank/DDBJ databases">
        <authorList>
            <person name="Aktuganov G."/>
            <person name="Boyko T."/>
            <person name="Delegan Y."/>
            <person name="Galimzianova N."/>
            <person name="Gilvanova E."/>
            <person name="Korobov V."/>
            <person name="Kuzmina L."/>
            <person name="Melentiev A."/>
            <person name="Milman P."/>
            <person name="Ryabova A."/>
            <person name="Stupak E."/>
            <person name="Yasakov T."/>
            <person name="Zharikova N."/>
            <person name="Zhurenko E."/>
        </authorList>
    </citation>
    <scope>NUCLEOTIDE SEQUENCE</scope>
    <source>
        <strain evidence="2">IB-739</strain>
        <plasmid evidence="2">pLPM_part_2</plasmid>
    </source>
</reference>
<organism evidence="2 3">
    <name type="scientific">Paenibacillus ehimensis</name>
    <dbReference type="NCBI Taxonomy" id="79264"/>
    <lineage>
        <taxon>Bacteria</taxon>
        <taxon>Bacillati</taxon>
        <taxon>Bacillota</taxon>
        <taxon>Bacilli</taxon>
        <taxon>Bacillales</taxon>
        <taxon>Paenibacillaceae</taxon>
        <taxon>Paenibacillus</taxon>
    </lineage>
</organism>
<evidence type="ECO:0000313" key="2">
    <source>
        <dbReference type="EMBL" id="MDO3682005.1"/>
    </source>
</evidence>
<dbReference type="EMBL" id="JAUMKJ010000092">
    <property type="protein sequence ID" value="MDO3682005.1"/>
    <property type="molecule type" value="Genomic_DNA"/>
</dbReference>
<feature type="region of interest" description="Disordered" evidence="1">
    <location>
        <begin position="290"/>
        <end position="309"/>
    </location>
</feature>
<keyword evidence="3" id="KW-1185">Reference proteome</keyword>
<dbReference type="RefSeq" id="WP_302881504.1">
    <property type="nucleotide sequence ID" value="NZ_JAUMKJ010000092.1"/>
</dbReference>
<evidence type="ECO:0000256" key="1">
    <source>
        <dbReference type="SAM" id="MobiDB-lite"/>
    </source>
</evidence>
<protein>
    <submittedName>
        <fullName evidence="2">Uncharacterized protein</fullName>
    </submittedName>
</protein>
<comment type="caution">
    <text evidence="2">The sequence shown here is derived from an EMBL/GenBank/DDBJ whole genome shotgun (WGS) entry which is preliminary data.</text>
</comment>
<proteinExistence type="predicted"/>
<keyword evidence="2" id="KW-0614">Plasmid</keyword>
<dbReference type="Proteomes" id="UP001168883">
    <property type="component" value="Unassembled WGS sequence"/>
</dbReference>
<evidence type="ECO:0000313" key="3">
    <source>
        <dbReference type="Proteomes" id="UP001168883"/>
    </source>
</evidence>
<sequence>MSMNEPSKVPTVTKSIRVRPEIKQKVEELFAGSGLQTEGEFLEYLAQLFEMQQLKEGVAAGYRKLLEEREYHKRRDEEIFMTMIQSEAAARLELTQSHEAVLAERNAVFLAQEQTIAELTAEIKQLREEVARFAKENGDQAKQLTQFEDITKKNNLLLEQYEEKNTALSAQLTEYQETLDENKMLHRQVDELTRQTEKQAEQIESLEREQQRVEQQHADRIRQLEARQAEELDRLKERLDVQRERELVQTRSEYQEKLEKLGAESTARQQEATAQISKLYEQINELREQLQAQGRSASSKGRGGDKPQL</sequence>